<evidence type="ECO:0000313" key="2">
    <source>
        <dbReference type="EMBL" id="KLU87015.1"/>
    </source>
</evidence>
<dbReference type="VEuPathDB" id="FungiDB:MAPG_06021"/>
<reference evidence="2" key="1">
    <citation type="submission" date="2010-05" db="EMBL/GenBank/DDBJ databases">
        <title>The Genome Sequence of Magnaporthe poae strain ATCC 64411.</title>
        <authorList>
            <consortium name="The Broad Institute Genome Sequencing Platform"/>
            <consortium name="Broad Institute Genome Sequencing Center for Infectious Disease"/>
            <person name="Ma L.-J."/>
            <person name="Dead R."/>
            <person name="Young S."/>
            <person name="Zeng Q."/>
            <person name="Koehrsen M."/>
            <person name="Alvarado L."/>
            <person name="Berlin A."/>
            <person name="Chapman S.B."/>
            <person name="Chen Z."/>
            <person name="Freedman E."/>
            <person name="Gellesch M."/>
            <person name="Goldberg J."/>
            <person name="Griggs A."/>
            <person name="Gujja S."/>
            <person name="Heilman E.R."/>
            <person name="Heiman D."/>
            <person name="Hepburn T."/>
            <person name="Howarth C."/>
            <person name="Jen D."/>
            <person name="Larson L."/>
            <person name="Mehta T."/>
            <person name="Neiman D."/>
            <person name="Pearson M."/>
            <person name="Roberts A."/>
            <person name="Saif S."/>
            <person name="Shea T."/>
            <person name="Shenoy N."/>
            <person name="Sisk P."/>
            <person name="Stolte C."/>
            <person name="Sykes S."/>
            <person name="Walk T."/>
            <person name="White J."/>
            <person name="Yandava C."/>
            <person name="Haas B."/>
            <person name="Nusbaum C."/>
            <person name="Birren B."/>
        </authorList>
    </citation>
    <scope>NUCLEOTIDE SEQUENCE</scope>
    <source>
        <strain evidence="2">ATCC 64411</strain>
    </source>
</reference>
<dbReference type="EMBL" id="GL876970">
    <property type="protein sequence ID" value="KLU87015.1"/>
    <property type="molecule type" value="Genomic_DNA"/>
</dbReference>
<feature type="region of interest" description="Disordered" evidence="1">
    <location>
        <begin position="322"/>
        <end position="341"/>
    </location>
</feature>
<reference evidence="2" key="3">
    <citation type="submission" date="2011-03" db="EMBL/GenBank/DDBJ databases">
        <title>Annotation of Magnaporthe poae ATCC 64411.</title>
        <authorList>
            <person name="Ma L.-J."/>
            <person name="Dead R."/>
            <person name="Young S.K."/>
            <person name="Zeng Q."/>
            <person name="Gargeya S."/>
            <person name="Fitzgerald M."/>
            <person name="Haas B."/>
            <person name="Abouelleil A."/>
            <person name="Alvarado L."/>
            <person name="Arachchi H.M."/>
            <person name="Berlin A."/>
            <person name="Brown A."/>
            <person name="Chapman S.B."/>
            <person name="Chen Z."/>
            <person name="Dunbar C."/>
            <person name="Freedman E."/>
            <person name="Gearin G."/>
            <person name="Gellesch M."/>
            <person name="Goldberg J."/>
            <person name="Griggs A."/>
            <person name="Gujja S."/>
            <person name="Heiman D."/>
            <person name="Howarth C."/>
            <person name="Larson L."/>
            <person name="Lui A."/>
            <person name="MacDonald P.J.P."/>
            <person name="Mehta T."/>
            <person name="Montmayeur A."/>
            <person name="Murphy C."/>
            <person name="Neiman D."/>
            <person name="Pearson M."/>
            <person name="Priest M."/>
            <person name="Roberts A."/>
            <person name="Saif S."/>
            <person name="Shea T."/>
            <person name="Shenoy N."/>
            <person name="Sisk P."/>
            <person name="Stolte C."/>
            <person name="Sykes S."/>
            <person name="Yandava C."/>
            <person name="Wortman J."/>
            <person name="Nusbaum C."/>
            <person name="Birren B."/>
        </authorList>
    </citation>
    <scope>NUCLEOTIDE SEQUENCE</scope>
    <source>
        <strain evidence="2">ATCC 64411</strain>
    </source>
</reference>
<gene>
    <name evidence="2" type="ORF">MAPG_06021</name>
</gene>
<dbReference type="OMA" id="NTHEMQA"/>
<reference evidence="3" key="5">
    <citation type="submission" date="2015-06" db="UniProtKB">
        <authorList>
            <consortium name="EnsemblFungi"/>
        </authorList>
    </citation>
    <scope>IDENTIFICATION</scope>
    <source>
        <strain evidence="3">ATCC 64411</strain>
    </source>
</reference>
<sequence>MATNIGPLTAPFTPLAGCLEQIYGTASTETRGTATTGHKWHILGGTSAGNCYPQSFVAGPTAFYSPGICPSGWTMASTTAEVVQTLTESRAVYCPSGYRYNPAPSSESSLASLPYHSSPQWPTAVTLRVPDVENLRSIQTTLTDVMIEVHATPIYIRFAQSQSATSTSTSTSSTSPAQTSLQGSAGGNNNNGMAAADEGLSVGAKAGIGAGVGAAVLGAALGAEQQPQATTRTKTNGAGAEAGDQLVGDVHDYSQNGQVAVEKDWDGPDPPVPQLDDTARAQAEMQGQGVGMVSPDNWSSNPTPPYHVRNLAARRHPAGAEMITSSNTHEMQARELPRELP</sequence>
<feature type="region of interest" description="Disordered" evidence="1">
    <location>
        <begin position="165"/>
        <end position="192"/>
    </location>
</feature>
<dbReference type="EnsemblFungi" id="MAPG_06021T0">
    <property type="protein sequence ID" value="MAPG_06021T0"/>
    <property type="gene ID" value="MAPG_06021"/>
</dbReference>
<dbReference type="OrthoDB" id="4770059at2759"/>
<reference evidence="4" key="2">
    <citation type="submission" date="2010-05" db="EMBL/GenBank/DDBJ databases">
        <title>The genome sequence of Magnaporthe poae strain ATCC 64411.</title>
        <authorList>
            <person name="Ma L.-J."/>
            <person name="Dead R."/>
            <person name="Young S."/>
            <person name="Zeng Q."/>
            <person name="Koehrsen M."/>
            <person name="Alvarado L."/>
            <person name="Berlin A."/>
            <person name="Chapman S.B."/>
            <person name="Chen Z."/>
            <person name="Freedman E."/>
            <person name="Gellesch M."/>
            <person name="Goldberg J."/>
            <person name="Griggs A."/>
            <person name="Gujja S."/>
            <person name="Heilman E.R."/>
            <person name="Heiman D."/>
            <person name="Hepburn T."/>
            <person name="Howarth C."/>
            <person name="Jen D."/>
            <person name="Larson L."/>
            <person name="Mehta T."/>
            <person name="Neiman D."/>
            <person name="Pearson M."/>
            <person name="Roberts A."/>
            <person name="Saif S."/>
            <person name="Shea T."/>
            <person name="Shenoy N."/>
            <person name="Sisk P."/>
            <person name="Stolte C."/>
            <person name="Sykes S."/>
            <person name="Walk T."/>
            <person name="White J."/>
            <person name="Yandava C."/>
            <person name="Haas B."/>
            <person name="Nusbaum C."/>
            <person name="Birren B."/>
        </authorList>
    </citation>
    <scope>NUCLEOTIDE SEQUENCE [LARGE SCALE GENOMIC DNA]</scope>
    <source>
        <strain evidence="4">ATCC 64411 / 73-15</strain>
    </source>
</reference>
<evidence type="ECO:0000313" key="4">
    <source>
        <dbReference type="Proteomes" id="UP000011715"/>
    </source>
</evidence>
<dbReference type="AlphaFoldDB" id="A0A0C4E0X9"/>
<evidence type="ECO:0000313" key="3">
    <source>
        <dbReference type="EnsemblFungi" id="MAPG_06021T0"/>
    </source>
</evidence>
<dbReference type="EMBL" id="ADBL01001443">
    <property type="status" value="NOT_ANNOTATED_CDS"/>
    <property type="molecule type" value="Genomic_DNA"/>
</dbReference>
<evidence type="ECO:0000256" key="1">
    <source>
        <dbReference type="SAM" id="MobiDB-lite"/>
    </source>
</evidence>
<protein>
    <submittedName>
        <fullName evidence="2 3">Uncharacterized protein</fullName>
    </submittedName>
</protein>
<dbReference type="STRING" id="644358.A0A0C4E0X9"/>
<dbReference type="Proteomes" id="UP000011715">
    <property type="component" value="Unassembled WGS sequence"/>
</dbReference>
<feature type="compositionally biased region" description="Low complexity" evidence="1">
    <location>
        <begin position="165"/>
        <end position="180"/>
    </location>
</feature>
<feature type="compositionally biased region" description="Basic and acidic residues" evidence="1">
    <location>
        <begin position="331"/>
        <end position="341"/>
    </location>
</feature>
<reference evidence="3" key="4">
    <citation type="journal article" date="2015" name="G3 (Bethesda)">
        <title>Genome sequences of three phytopathogenic species of the Magnaporthaceae family of fungi.</title>
        <authorList>
            <person name="Okagaki L.H."/>
            <person name="Nunes C.C."/>
            <person name="Sailsbery J."/>
            <person name="Clay B."/>
            <person name="Brown D."/>
            <person name="John T."/>
            <person name="Oh Y."/>
            <person name="Young N."/>
            <person name="Fitzgerald M."/>
            <person name="Haas B.J."/>
            <person name="Zeng Q."/>
            <person name="Young S."/>
            <person name="Adiconis X."/>
            <person name="Fan L."/>
            <person name="Levin J.Z."/>
            <person name="Mitchell T.K."/>
            <person name="Okubara P.A."/>
            <person name="Farman M.L."/>
            <person name="Kohn L.M."/>
            <person name="Birren B."/>
            <person name="Ma L.-J."/>
            <person name="Dean R.A."/>
        </authorList>
    </citation>
    <scope>NUCLEOTIDE SEQUENCE</scope>
    <source>
        <strain evidence="3">ATCC 64411 / 73-15</strain>
    </source>
</reference>
<dbReference type="eggNOG" id="ENOG502RM82">
    <property type="taxonomic scope" value="Eukaryota"/>
</dbReference>
<name>A0A0C4E0X9_MAGP6</name>
<keyword evidence="4" id="KW-1185">Reference proteome</keyword>
<accession>A0A0C4E0X9</accession>
<organism evidence="3 4">
    <name type="scientific">Magnaporthiopsis poae (strain ATCC 64411 / 73-15)</name>
    <name type="common">Kentucky bluegrass fungus</name>
    <name type="synonym">Magnaporthe poae</name>
    <dbReference type="NCBI Taxonomy" id="644358"/>
    <lineage>
        <taxon>Eukaryota</taxon>
        <taxon>Fungi</taxon>
        <taxon>Dikarya</taxon>
        <taxon>Ascomycota</taxon>
        <taxon>Pezizomycotina</taxon>
        <taxon>Sordariomycetes</taxon>
        <taxon>Sordariomycetidae</taxon>
        <taxon>Magnaporthales</taxon>
        <taxon>Magnaporthaceae</taxon>
        <taxon>Magnaporthiopsis</taxon>
    </lineage>
</organism>
<proteinExistence type="predicted"/>